<dbReference type="Gene3D" id="1.20.1540.10">
    <property type="entry name" value="Rhomboid-like"/>
    <property type="match status" value="1"/>
</dbReference>
<protein>
    <submittedName>
        <fullName evidence="11">Rhomboid family intramembrane serine protease</fullName>
    </submittedName>
</protein>
<comment type="similarity">
    <text evidence="2">Belongs to the peptidase S54 family.</text>
</comment>
<dbReference type="EMBL" id="BAABIP010000022">
    <property type="protein sequence ID" value="GAA4775059.1"/>
    <property type="molecule type" value="Genomic_DNA"/>
</dbReference>
<reference evidence="12" key="1">
    <citation type="journal article" date="2019" name="Int. J. Syst. Evol. Microbiol.">
        <title>The Global Catalogue of Microorganisms (GCM) 10K type strain sequencing project: providing services to taxonomists for standard genome sequencing and annotation.</title>
        <authorList>
            <consortium name="The Broad Institute Genomics Platform"/>
            <consortium name="The Broad Institute Genome Sequencing Center for Infectious Disease"/>
            <person name="Wu L."/>
            <person name="Ma J."/>
        </authorList>
    </citation>
    <scope>NUCLEOTIDE SEQUENCE [LARGE SCALE GENOMIC DNA]</scope>
    <source>
        <strain evidence="12">JCM 18198</strain>
    </source>
</reference>
<evidence type="ECO:0000313" key="12">
    <source>
        <dbReference type="Proteomes" id="UP001500141"/>
    </source>
</evidence>
<keyword evidence="3 8" id="KW-0812">Transmembrane</keyword>
<feature type="transmembrane region" description="Helical" evidence="8">
    <location>
        <begin position="65"/>
        <end position="85"/>
    </location>
</feature>
<dbReference type="InterPro" id="IPR050925">
    <property type="entry name" value="Rhomboid_protease_S54"/>
</dbReference>
<evidence type="ECO:0000256" key="7">
    <source>
        <dbReference type="SAM" id="MobiDB-lite"/>
    </source>
</evidence>
<feature type="compositionally biased region" description="Polar residues" evidence="7">
    <location>
        <begin position="245"/>
        <end position="256"/>
    </location>
</feature>
<keyword evidence="5 8" id="KW-1133">Transmembrane helix</keyword>
<dbReference type="InterPro" id="IPR035952">
    <property type="entry name" value="Rhomboid-like_sf"/>
</dbReference>
<feature type="region of interest" description="Disordered" evidence="7">
    <location>
        <begin position="239"/>
        <end position="261"/>
    </location>
</feature>
<dbReference type="RefSeq" id="WP_264543300.1">
    <property type="nucleotide sequence ID" value="NZ_BAABIP010000022.1"/>
</dbReference>
<feature type="transmembrane region" description="Helical" evidence="8">
    <location>
        <begin position="106"/>
        <end position="128"/>
    </location>
</feature>
<feature type="domain" description="DUF6576" evidence="10">
    <location>
        <begin position="259"/>
        <end position="289"/>
    </location>
</feature>
<gene>
    <name evidence="11" type="ORF">GCM10023230_27360</name>
</gene>
<keyword evidence="4" id="KW-0378">Hydrolase</keyword>
<evidence type="ECO:0000256" key="1">
    <source>
        <dbReference type="ARBA" id="ARBA00004141"/>
    </source>
</evidence>
<dbReference type="InterPro" id="IPR046483">
    <property type="entry name" value="DUF6576"/>
</dbReference>
<evidence type="ECO:0000256" key="5">
    <source>
        <dbReference type="ARBA" id="ARBA00022989"/>
    </source>
</evidence>
<evidence type="ECO:0000313" key="11">
    <source>
        <dbReference type="EMBL" id="GAA4775059.1"/>
    </source>
</evidence>
<sequence length="294" mass="33048">MSLIDDFKSQYKMGDMTTKLIFWNILLFAIPSVLFALLKLFNVPINYYNYVGLSSNLNQLLMKPWTLFSYSFFHSGFFHILFNMIMLNFSGKLFTTFFTQKQLVGLYVLGGVLGGLLYLIAYLFLPFLQNKSGLLVGASASVMAILIATTTYSPYMNLRLALIGNVKLWHIAIVFLVIDLIQLPLENSGGHLAHIGGALFGFIYIKALQSGTDLSSGFNSVLDFFVNLFSSKETTPFKKVHKNPKSSNPTKTTSRVVTKDRAQQQIDEILDKISQSGYDSLTKEEKEFLFKAGK</sequence>
<proteinExistence type="inferred from homology"/>
<feature type="transmembrane region" description="Helical" evidence="8">
    <location>
        <begin position="134"/>
        <end position="156"/>
    </location>
</feature>
<feature type="transmembrane region" description="Helical" evidence="8">
    <location>
        <begin position="168"/>
        <end position="185"/>
    </location>
</feature>
<accession>A0ABP9A9J8</accession>
<keyword evidence="12" id="KW-1185">Reference proteome</keyword>
<evidence type="ECO:0000259" key="9">
    <source>
        <dbReference type="Pfam" id="PF01694"/>
    </source>
</evidence>
<comment type="caution">
    <text evidence="11">The sequence shown here is derived from an EMBL/GenBank/DDBJ whole genome shotgun (WGS) entry which is preliminary data.</text>
</comment>
<dbReference type="SUPFAM" id="SSF144091">
    <property type="entry name" value="Rhomboid-like"/>
    <property type="match status" value="1"/>
</dbReference>
<feature type="domain" description="Peptidase S54 rhomboid" evidence="9">
    <location>
        <begin position="64"/>
        <end position="206"/>
    </location>
</feature>
<dbReference type="GO" id="GO:0008233">
    <property type="term" value="F:peptidase activity"/>
    <property type="evidence" value="ECO:0007669"/>
    <property type="project" value="UniProtKB-KW"/>
</dbReference>
<feature type="transmembrane region" description="Helical" evidence="8">
    <location>
        <begin position="21"/>
        <end position="45"/>
    </location>
</feature>
<dbReference type="PANTHER" id="PTHR43731">
    <property type="entry name" value="RHOMBOID PROTEASE"/>
    <property type="match status" value="1"/>
</dbReference>
<evidence type="ECO:0000256" key="4">
    <source>
        <dbReference type="ARBA" id="ARBA00022801"/>
    </source>
</evidence>
<dbReference type="PANTHER" id="PTHR43731:SF14">
    <property type="entry name" value="PRESENILIN-ASSOCIATED RHOMBOID-LIKE PROTEIN, MITOCHONDRIAL"/>
    <property type="match status" value="1"/>
</dbReference>
<evidence type="ECO:0000256" key="3">
    <source>
        <dbReference type="ARBA" id="ARBA00022692"/>
    </source>
</evidence>
<keyword evidence="6 8" id="KW-0472">Membrane</keyword>
<name>A0ABP9A9J8_9FLAO</name>
<organism evidence="11 12">
    <name type="scientific">Flavobacterium hankyongi</name>
    <dbReference type="NCBI Taxonomy" id="1176532"/>
    <lineage>
        <taxon>Bacteria</taxon>
        <taxon>Pseudomonadati</taxon>
        <taxon>Bacteroidota</taxon>
        <taxon>Flavobacteriia</taxon>
        <taxon>Flavobacteriales</taxon>
        <taxon>Flavobacteriaceae</taxon>
        <taxon>Flavobacterium</taxon>
    </lineage>
</organism>
<keyword evidence="11" id="KW-0645">Protease</keyword>
<dbReference type="Proteomes" id="UP001500141">
    <property type="component" value="Unassembled WGS sequence"/>
</dbReference>
<dbReference type="Pfam" id="PF20216">
    <property type="entry name" value="DUF6576"/>
    <property type="match status" value="1"/>
</dbReference>
<evidence type="ECO:0000256" key="6">
    <source>
        <dbReference type="ARBA" id="ARBA00023136"/>
    </source>
</evidence>
<evidence type="ECO:0000256" key="2">
    <source>
        <dbReference type="ARBA" id="ARBA00009045"/>
    </source>
</evidence>
<dbReference type="InterPro" id="IPR022764">
    <property type="entry name" value="Peptidase_S54_rhomboid_dom"/>
</dbReference>
<evidence type="ECO:0000259" key="10">
    <source>
        <dbReference type="Pfam" id="PF20216"/>
    </source>
</evidence>
<dbReference type="Pfam" id="PF01694">
    <property type="entry name" value="Rhomboid"/>
    <property type="match status" value="1"/>
</dbReference>
<evidence type="ECO:0000256" key="8">
    <source>
        <dbReference type="SAM" id="Phobius"/>
    </source>
</evidence>
<dbReference type="GO" id="GO:0006508">
    <property type="term" value="P:proteolysis"/>
    <property type="evidence" value="ECO:0007669"/>
    <property type="project" value="UniProtKB-KW"/>
</dbReference>
<comment type="subcellular location">
    <subcellularLocation>
        <location evidence="1">Membrane</location>
        <topology evidence="1">Multi-pass membrane protein</topology>
    </subcellularLocation>
</comment>